<reference evidence="3 4" key="1">
    <citation type="submission" date="2018-08" db="EMBL/GenBank/DDBJ databases">
        <title>A genome reference for cultivated species of the human gut microbiota.</title>
        <authorList>
            <person name="Zou Y."/>
            <person name="Xue W."/>
            <person name="Luo G."/>
        </authorList>
    </citation>
    <scope>NUCLEOTIDE SEQUENCE [LARGE SCALE GENOMIC DNA]</scope>
    <source>
        <strain evidence="1 3">AF14-6AC</strain>
        <strain evidence="2 4">OF03-11</strain>
    </source>
</reference>
<proteinExistence type="predicted"/>
<evidence type="ECO:0000313" key="4">
    <source>
        <dbReference type="Proteomes" id="UP000284434"/>
    </source>
</evidence>
<dbReference type="EMBL" id="QSCO01000019">
    <property type="protein sequence ID" value="RGY05187.1"/>
    <property type="molecule type" value="Genomic_DNA"/>
</dbReference>
<dbReference type="AlphaFoldDB" id="A0A413I9X3"/>
<protein>
    <recommendedName>
        <fullName evidence="5">DUF4843 domain-containing protein</fullName>
    </recommendedName>
</protein>
<evidence type="ECO:0008006" key="5">
    <source>
        <dbReference type="Google" id="ProtNLM"/>
    </source>
</evidence>
<accession>A0A413I9X3</accession>
<dbReference type="EMBL" id="QRYW01000007">
    <property type="protein sequence ID" value="RGV29110.1"/>
    <property type="molecule type" value="Genomic_DNA"/>
</dbReference>
<gene>
    <name evidence="1" type="ORF">DWW24_04445</name>
    <name evidence="2" type="ORF">DXA53_13295</name>
</gene>
<organism evidence="2 4">
    <name type="scientific">Odoribacter splanchnicus</name>
    <dbReference type="NCBI Taxonomy" id="28118"/>
    <lineage>
        <taxon>Bacteria</taxon>
        <taxon>Pseudomonadati</taxon>
        <taxon>Bacteroidota</taxon>
        <taxon>Bacteroidia</taxon>
        <taxon>Bacteroidales</taxon>
        <taxon>Odoribacteraceae</taxon>
        <taxon>Odoribacter</taxon>
    </lineage>
</organism>
<sequence>MNIYLETTINHTAMKRNISLIFSLLFIFSACQKEEVEEYVSGARLNFNNDYKVENVPTIRCGFTDSDYLNKTTEITDSIEVVVMGLSTNTDRTFYCTTAPADSLYSMPVTVAESYIIPKNTYSTFIKFSIKAPGNFGKANKTYIQFDQSKNTGVFEPGNKEAQQCIIDCIYTLLPIEWNTDAWGKFSNGKYKFMIDHFQKLHDDIPPYRQEQEEIYDAYQKYKAAGNPPIMDDSTPAKEIEFINVNE</sequence>
<name>A0A413I9X3_9BACT</name>
<evidence type="ECO:0000313" key="3">
    <source>
        <dbReference type="Proteomes" id="UP000283426"/>
    </source>
</evidence>
<evidence type="ECO:0000313" key="1">
    <source>
        <dbReference type="EMBL" id="RGV29110.1"/>
    </source>
</evidence>
<dbReference type="Proteomes" id="UP000284434">
    <property type="component" value="Unassembled WGS sequence"/>
</dbReference>
<comment type="caution">
    <text evidence="2">The sequence shown here is derived from an EMBL/GenBank/DDBJ whole genome shotgun (WGS) entry which is preliminary data.</text>
</comment>
<dbReference type="Proteomes" id="UP000283426">
    <property type="component" value="Unassembled WGS sequence"/>
</dbReference>
<evidence type="ECO:0000313" key="2">
    <source>
        <dbReference type="EMBL" id="RGY05187.1"/>
    </source>
</evidence>